<dbReference type="Proteomes" id="UP000326396">
    <property type="component" value="Linkage Group LG4"/>
</dbReference>
<feature type="compositionally biased region" description="Acidic residues" evidence="1">
    <location>
        <begin position="18"/>
        <end position="28"/>
    </location>
</feature>
<evidence type="ECO:0000313" key="2">
    <source>
        <dbReference type="EMBL" id="KAD4179630.1"/>
    </source>
</evidence>
<sequence length="156" mass="18191">MFNKRNNIFSTSKPPPEDVSETSSDEEDIQHPLVNPAVNMRVNPHVNLALVTHVNPPVNIPANFPSIAECDEEDNDVYWNWPFNNLFSDNQDQEEPIIEQRLGHEEEPEDEHAPNDLLVVYDDVDKETLNRWRNHDPWEDEHSHRTEVAELTNAYQ</sequence>
<feature type="compositionally biased region" description="Polar residues" evidence="1">
    <location>
        <begin position="1"/>
        <end position="12"/>
    </location>
</feature>
<protein>
    <submittedName>
        <fullName evidence="2">Uncharacterized protein</fullName>
    </submittedName>
</protein>
<dbReference type="EMBL" id="SZYD01000014">
    <property type="protein sequence ID" value="KAD4179630.1"/>
    <property type="molecule type" value="Genomic_DNA"/>
</dbReference>
<dbReference type="AlphaFoldDB" id="A0A5N6N010"/>
<accession>A0A5N6N010</accession>
<feature type="region of interest" description="Disordered" evidence="1">
    <location>
        <begin position="90"/>
        <end position="114"/>
    </location>
</feature>
<feature type="region of interest" description="Disordered" evidence="1">
    <location>
        <begin position="135"/>
        <end position="156"/>
    </location>
</feature>
<organism evidence="2 3">
    <name type="scientific">Mikania micrantha</name>
    <name type="common">bitter vine</name>
    <dbReference type="NCBI Taxonomy" id="192012"/>
    <lineage>
        <taxon>Eukaryota</taxon>
        <taxon>Viridiplantae</taxon>
        <taxon>Streptophyta</taxon>
        <taxon>Embryophyta</taxon>
        <taxon>Tracheophyta</taxon>
        <taxon>Spermatophyta</taxon>
        <taxon>Magnoliopsida</taxon>
        <taxon>eudicotyledons</taxon>
        <taxon>Gunneridae</taxon>
        <taxon>Pentapetalae</taxon>
        <taxon>asterids</taxon>
        <taxon>campanulids</taxon>
        <taxon>Asterales</taxon>
        <taxon>Asteraceae</taxon>
        <taxon>Asteroideae</taxon>
        <taxon>Heliantheae alliance</taxon>
        <taxon>Eupatorieae</taxon>
        <taxon>Mikania</taxon>
    </lineage>
</organism>
<evidence type="ECO:0000256" key="1">
    <source>
        <dbReference type="SAM" id="MobiDB-lite"/>
    </source>
</evidence>
<evidence type="ECO:0000313" key="3">
    <source>
        <dbReference type="Proteomes" id="UP000326396"/>
    </source>
</evidence>
<comment type="caution">
    <text evidence="2">The sequence shown here is derived from an EMBL/GenBank/DDBJ whole genome shotgun (WGS) entry which is preliminary data.</text>
</comment>
<feature type="compositionally biased region" description="Basic and acidic residues" evidence="1">
    <location>
        <begin position="135"/>
        <end position="148"/>
    </location>
</feature>
<gene>
    <name evidence="2" type="ORF">E3N88_28221</name>
</gene>
<keyword evidence="3" id="KW-1185">Reference proteome</keyword>
<proteinExistence type="predicted"/>
<feature type="region of interest" description="Disordered" evidence="1">
    <location>
        <begin position="1"/>
        <end position="28"/>
    </location>
</feature>
<name>A0A5N6N010_9ASTR</name>
<reference evidence="2 3" key="1">
    <citation type="submission" date="2019-05" db="EMBL/GenBank/DDBJ databases">
        <title>Mikania micrantha, genome provides insights into the molecular mechanism of rapid growth.</title>
        <authorList>
            <person name="Liu B."/>
        </authorList>
    </citation>
    <scope>NUCLEOTIDE SEQUENCE [LARGE SCALE GENOMIC DNA]</scope>
    <source>
        <strain evidence="2">NLD-2019</strain>
        <tissue evidence="2">Leaf</tissue>
    </source>
</reference>